<evidence type="ECO:0000259" key="2">
    <source>
        <dbReference type="Pfam" id="PF03807"/>
    </source>
</evidence>
<keyword evidence="1" id="KW-0560">Oxidoreductase</keyword>
<dbReference type="Proteomes" id="UP000240653">
    <property type="component" value="Unassembled WGS sequence"/>
</dbReference>
<feature type="domain" description="Pyrroline-5-carboxylate reductase catalytic N-terminal" evidence="2">
    <location>
        <begin position="2"/>
        <end position="92"/>
    </location>
</feature>
<dbReference type="AlphaFoldDB" id="A0A2P7RK06"/>
<name>A0A2P7RK06_9HYPH</name>
<evidence type="ECO:0000256" key="1">
    <source>
        <dbReference type="ARBA" id="ARBA00023002"/>
    </source>
</evidence>
<dbReference type="GO" id="GO:0016491">
    <property type="term" value="F:oxidoreductase activity"/>
    <property type="evidence" value="ECO:0007669"/>
    <property type="project" value="UniProtKB-KW"/>
</dbReference>
<protein>
    <submittedName>
        <fullName evidence="3">3-hydroxyisobutyrate dehydrogenase</fullName>
    </submittedName>
</protein>
<dbReference type="EMBL" id="PXYL01000045">
    <property type="protein sequence ID" value="PSJ50546.1"/>
    <property type="molecule type" value="Genomic_DNA"/>
</dbReference>
<evidence type="ECO:0000313" key="4">
    <source>
        <dbReference type="Proteomes" id="UP000240653"/>
    </source>
</evidence>
<keyword evidence="4" id="KW-1185">Reference proteome</keyword>
<sequence>MKIGIIGAGHVGAALAKKFVTGGHAVKIANSRQPETIFELARNLGVAAVSKEQVVKDVDVVVVSIPFSKSPVVAGLFRDVPTEVVVIDTSNYFPFRDGKISEVDAGMPESVWVSEQIGRPVVKAWNSLMAVTLSTDGKPKGTNGRIAVPIAGDDTRGKVVTGELVDLTGFDPVGAGPLTDSWRLQPGSPAYCTELTRDELIAALASANIHRLAGNRETLITEIATSGGNLTHHEIIALTRRVTA</sequence>
<organism evidence="3 4">
    <name type="scientific">Pseudaminobacter soli</name>
    <name type="common">ex Li et al. 2025</name>
    <dbReference type="NCBI Taxonomy" id="1295366"/>
    <lineage>
        <taxon>Bacteria</taxon>
        <taxon>Pseudomonadati</taxon>
        <taxon>Pseudomonadota</taxon>
        <taxon>Alphaproteobacteria</taxon>
        <taxon>Hyphomicrobiales</taxon>
        <taxon>Phyllobacteriaceae</taxon>
        <taxon>Pseudaminobacter</taxon>
    </lineage>
</organism>
<dbReference type="InterPro" id="IPR028939">
    <property type="entry name" value="P5C_Rdtase_cat_N"/>
</dbReference>
<dbReference type="PANTHER" id="PTHR14239:SF10">
    <property type="entry name" value="REDUCTASE"/>
    <property type="match status" value="1"/>
</dbReference>
<dbReference type="InterPro" id="IPR051267">
    <property type="entry name" value="STEAP_metalloreductase"/>
</dbReference>
<proteinExistence type="predicted"/>
<evidence type="ECO:0000313" key="3">
    <source>
        <dbReference type="EMBL" id="PSJ50546.1"/>
    </source>
</evidence>
<dbReference type="SUPFAM" id="SSF51735">
    <property type="entry name" value="NAD(P)-binding Rossmann-fold domains"/>
    <property type="match status" value="1"/>
</dbReference>
<comment type="caution">
    <text evidence="3">The sequence shown here is derived from an EMBL/GenBank/DDBJ whole genome shotgun (WGS) entry which is preliminary data.</text>
</comment>
<reference evidence="3 4" key="1">
    <citation type="submission" date="2018-03" db="EMBL/GenBank/DDBJ databases">
        <title>The draft genome of Mesorhizobium soli JCM 19897.</title>
        <authorList>
            <person name="Li L."/>
            <person name="Liu L."/>
            <person name="Liang L."/>
            <person name="Wang T."/>
            <person name="Zhang X."/>
        </authorList>
    </citation>
    <scope>NUCLEOTIDE SEQUENCE [LARGE SCALE GENOMIC DNA]</scope>
    <source>
        <strain evidence="3 4">JCM 19897</strain>
    </source>
</reference>
<dbReference type="PANTHER" id="PTHR14239">
    <property type="entry name" value="DUDULIN-RELATED"/>
    <property type="match status" value="1"/>
</dbReference>
<dbReference type="RefSeq" id="WP_106727638.1">
    <property type="nucleotide sequence ID" value="NZ_PXYL01000045.1"/>
</dbReference>
<dbReference type="InterPro" id="IPR036291">
    <property type="entry name" value="NAD(P)-bd_dom_sf"/>
</dbReference>
<dbReference type="OrthoDB" id="5524287at2"/>
<dbReference type="Pfam" id="PF03807">
    <property type="entry name" value="F420_oxidored"/>
    <property type="match status" value="1"/>
</dbReference>
<accession>A0A2P7RK06</accession>
<dbReference type="Gene3D" id="3.40.50.720">
    <property type="entry name" value="NAD(P)-binding Rossmann-like Domain"/>
    <property type="match status" value="1"/>
</dbReference>
<gene>
    <name evidence="3" type="ORF">C7I85_29990</name>
</gene>